<protein>
    <submittedName>
        <fullName evidence="3">Alpha-galactosidase</fullName>
    </submittedName>
</protein>
<sequence>MDIQVGTASFQVQGKAERYRDNSWTVVAQELSIAHPWGATEFYRHGWNSWSSTRWWQLDKKPWRVWNNPNRTLTAEDAATDSPDIHTSSMLTALTGPDGQTFLVGAVSGSSPTLTVTETRIVASAESDAQWFIGVGNELAVFNEYAQALAKARNLTPLPRAAEMVGPVWSSWYSWFEEITADIIAEEILPARDLGYATIQIDDGWERRVGDWRPNEKFPAGVVELAARIHDAGLQAGLWVAPFIALPGTEVVDKYPQLFLQARDGLLPVGHNWGEHYYGLDLSRSDARDWLAHTMAELVSWGIDMFKLDFIYAAALQAERAGSMNREEAYRAGIETIRDAVGSDVYLLGSGAVINASIGLLNGVRVGPDTAPYWDNTERHGDPTGPSVLNALRSSLSRTWLQPLIDIDPDVAYFRTRGSLLSPQVNELTADAALVCQFTQCSDPAAWLTNDELARVHQWNETTRRTPKVKHTDRYKYTIDGRAVDFDAWLNPAGRISDRLVVK</sequence>
<evidence type="ECO:0000256" key="2">
    <source>
        <dbReference type="ARBA" id="ARBA00023295"/>
    </source>
</evidence>
<name>A0A3S9QLW1_9ACTO</name>
<dbReference type="GO" id="GO:0016052">
    <property type="term" value="P:carbohydrate catabolic process"/>
    <property type="evidence" value="ECO:0007669"/>
    <property type="project" value="InterPro"/>
</dbReference>
<dbReference type="AlphaFoldDB" id="A0A3S9QLW1"/>
<reference evidence="3 4" key="1">
    <citation type="submission" date="2018-11" db="EMBL/GenBank/DDBJ databases">
        <title>Multidrug-resistant genes are associated with an 42-kb island TGI1 carrying a complex class 1 integron in a Trueperella pyogenes.</title>
        <authorList>
            <person name="Dong W."/>
        </authorList>
    </citation>
    <scope>NUCLEOTIDE SEQUENCE [LARGE SCALE GENOMIC DNA]</scope>
    <source>
        <strain evidence="3 4">TP4</strain>
    </source>
</reference>
<dbReference type="InterPro" id="IPR017853">
    <property type="entry name" value="GH"/>
</dbReference>
<dbReference type="PANTHER" id="PTHR43053:SF3">
    <property type="entry name" value="ALPHA-GALACTOSIDASE C-RELATED"/>
    <property type="match status" value="1"/>
</dbReference>
<dbReference type="Proteomes" id="UP000275951">
    <property type="component" value="Chromosome"/>
</dbReference>
<dbReference type="InterPro" id="IPR050985">
    <property type="entry name" value="Alpha-glycosidase_related"/>
</dbReference>
<dbReference type="Pfam" id="PF02065">
    <property type="entry name" value="Melibiase"/>
    <property type="match status" value="1"/>
</dbReference>
<dbReference type="InterPro" id="IPR002252">
    <property type="entry name" value="Glyco_hydro_36"/>
</dbReference>
<dbReference type="InterPro" id="IPR013785">
    <property type="entry name" value="Aldolase_TIM"/>
</dbReference>
<proteinExistence type="predicted"/>
<gene>
    <name evidence="3" type="ORF">EBQ10_06200</name>
</gene>
<keyword evidence="1" id="KW-0378">Hydrolase</keyword>
<accession>A0A3S9QLW1</accession>
<dbReference type="PANTHER" id="PTHR43053">
    <property type="entry name" value="GLYCOSIDASE FAMILY 31"/>
    <property type="match status" value="1"/>
</dbReference>
<dbReference type="EMBL" id="CP033905">
    <property type="protein sequence ID" value="AZR06926.1"/>
    <property type="molecule type" value="Genomic_DNA"/>
</dbReference>
<dbReference type="Gene3D" id="3.20.20.70">
    <property type="entry name" value="Aldolase class I"/>
    <property type="match status" value="1"/>
</dbReference>
<dbReference type="CDD" id="cd14791">
    <property type="entry name" value="GH36"/>
    <property type="match status" value="1"/>
</dbReference>
<organism evidence="3 4">
    <name type="scientific">Trueperella pyogenes</name>
    <dbReference type="NCBI Taxonomy" id="1661"/>
    <lineage>
        <taxon>Bacteria</taxon>
        <taxon>Bacillati</taxon>
        <taxon>Actinomycetota</taxon>
        <taxon>Actinomycetes</taxon>
        <taxon>Actinomycetales</taxon>
        <taxon>Actinomycetaceae</taxon>
        <taxon>Trueperella</taxon>
    </lineage>
</organism>
<evidence type="ECO:0000256" key="1">
    <source>
        <dbReference type="ARBA" id="ARBA00022801"/>
    </source>
</evidence>
<dbReference type="GO" id="GO:0004557">
    <property type="term" value="F:alpha-galactosidase activity"/>
    <property type="evidence" value="ECO:0007669"/>
    <property type="project" value="InterPro"/>
</dbReference>
<evidence type="ECO:0000313" key="3">
    <source>
        <dbReference type="EMBL" id="AZR06926.1"/>
    </source>
</evidence>
<dbReference type="SUPFAM" id="SSF51445">
    <property type="entry name" value="(Trans)glycosidases"/>
    <property type="match status" value="1"/>
</dbReference>
<evidence type="ECO:0000313" key="4">
    <source>
        <dbReference type="Proteomes" id="UP000275951"/>
    </source>
</evidence>
<keyword evidence="2" id="KW-0326">Glycosidase</keyword>
<dbReference type="RefSeq" id="WP_114949860.1">
    <property type="nucleotide sequence ID" value="NZ_CP033905.1"/>
</dbReference>